<dbReference type="NCBIfam" id="TIGR00016">
    <property type="entry name" value="ackA"/>
    <property type="match status" value="1"/>
</dbReference>
<dbReference type="SUPFAM" id="SSF53067">
    <property type="entry name" value="Actin-like ATPase domain"/>
    <property type="match status" value="2"/>
</dbReference>
<keyword evidence="8 9" id="KW-0460">Magnesium</keyword>
<keyword evidence="6 9" id="KW-0418">Kinase</keyword>
<dbReference type="EC" id="2.7.2.1" evidence="9"/>
<evidence type="ECO:0000256" key="4">
    <source>
        <dbReference type="ARBA" id="ARBA00022723"/>
    </source>
</evidence>
<evidence type="ECO:0000256" key="6">
    <source>
        <dbReference type="ARBA" id="ARBA00022777"/>
    </source>
</evidence>
<evidence type="ECO:0000256" key="1">
    <source>
        <dbReference type="ARBA" id="ARBA00008748"/>
    </source>
</evidence>
<dbReference type="HAMAP" id="MF_00020">
    <property type="entry name" value="Acetate_kinase"/>
    <property type="match status" value="1"/>
</dbReference>
<dbReference type="GO" id="GO:0000287">
    <property type="term" value="F:magnesium ion binding"/>
    <property type="evidence" value="ECO:0007669"/>
    <property type="project" value="UniProtKB-UniRule"/>
</dbReference>
<evidence type="ECO:0000256" key="5">
    <source>
        <dbReference type="ARBA" id="ARBA00022741"/>
    </source>
</evidence>
<feature type="binding site" evidence="9">
    <location>
        <position position="92"/>
    </location>
    <ligand>
        <name>substrate</name>
    </ligand>
</feature>
<dbReference type="EMBL" id="LNYS01000006">
    <property type="protein sequence ID" value="KTD51407.1"/>
    <property type="molecule type" value="Genomic_DNA"/>
</dbReference>
<comment type="similarity">
    <text evidence="1 9 10">Belongs to the acetokinase family.</text>
</comment>
<dbReference type="STRING" id="45073.Lqui_0251"/>
<comment type="subunit">
    <text evidence="9">Homodimer.</text>
</comment>
<evidence type="ECO:0000256" key="7">
    <source>
        <dbReference type="ARBA" id="ARBA00022840"/>
    </source>
</evidence>
<dbReference type="InterPro" id="IPR004372">
    <property type="entry name" value="Ac/propionate_kinase"/>
</dbReference>
<evidence type="ECO:0000313" key="11">
    <source>
        <dbReference type="EMBL" id="KTD51407.1"/>
    </source>
</evidence>
<evidence type="ECO:0000256" key="10">
    <source>
        <dbReference type="RuleBase" id="RU003835"/>
    </source>
</evidence>
<dbReference type="PIRSF" id="PIRSF000722">
    <property type="entry name" value="Acetate_prop_kin"/>
    <property type="match status" value="1"/>
</dbReference>
<dbReference type="Gene3D" id="3.30.420.40">
    <property type="match status" value="2"/>
</dbReference>
<feature type="active site" description="Proton donor/acceptor" evidence="9">
    <location>
        <position position="149"/>
    </location>
</feature>
<dbReference type="GO" id="GO:0006085">
    <property type="term" value="P:acetyl-CoA biosynthetic process"/>
    <property type="evidence" value="ECO:0007669"/>
    <property type="project" value="UniProtKB-UniRule"/>
</dbReference>
<accession>A0A0W0Y3Y1</accession>
<sequence length="374" mass="41268">MNLAINSILVLNVGSSSVKFQLFVADESLELLASGKVFNIGGKPVFAARVDEGPAESLSLAKNMDQRLAVEYIFNWIEHHECQWKILTVAHRIVHGGERYKHSVLITPDAIDYLKTLCPLAPLHQPYNIAGVEYIYQLGKSVIQIACFDTAFHAGHEPLFTEYALPETIRQAGVRRYGFHGLSYEWISYYLDKHHSALNKDLIIAAHLGNGASLCAMSGGRSVDTTMGLTALDGLPMGTRCGSIDPGVIPYLVRQFGFSIEEVESLLYRESGLKGLSGWTNDVQLLEKSEDKKAQFAMDFFCLKVAQYMAMMAISLGGVDHIIFTGGIGENSMAVRKKIMDAIHFLPVRSVLVIAANEEKMMALHSLAILNKES</sequence>
<dbReference type="Proteomes" id="UP000054618">
    <property type="component" value="Unassembled WGS sequence"/>
</dbReference>
<name>A0A0W0Y3Y1_9GAMM</name>
<comment type="caution">
    <text evidence="11">The sequence shown here is derived from an EMBL/GenBank/DDBJ whole genome shotgun (WGS) entry which is preliminary data.</text>
</comment>
<keyword evidence="5 9" id="KW-0547">Nucleotide-binding</keyword>
<dbReference type="PROSITE" id="PS01075">
    <property type="entry name" value="ACETATE_KINASE_1"/>
    <property type="match status" value="1"/>
</dbReference>
<dbReference type="AlphaFoldDB" id="A0A0W0Y3Y1"/>
<comment type="caution">
    <text evidence="9">Lacks conserved residue(s) required for the propagation of feature annotation.</text>
</comment>
<evidence type="ECO:0000256" key="8">
    <source>
        <dbReference type="ARBA" id="ARBA00022842"/>
    </source>
</evidence>
<feature type="binding site" evidence="9">
    <location>
        <position position="358"/>
    </location>
    <ligand>
        <name>Mg(2+)</name>
        <dbReference type="ChEBI" id="CHEBI:18420"/>
    </ligand>
</feature>
<dbReference type="OrthoDB" id="9802453at2"/>
<dbReference type="GO" id="GO:0005524">
    <property type="term" value="F:ATP binding"/>
    <property type="evidence" value="ECO:0007669"/>
    <property type="project" value="UniProtKB-KW"/>
</dbReference>
<feature type="binding site" evidence="9">
    <location>
        <begin position="327"/>
        <end position="331"/>
    </location>
    <ligand>
        <name>ATP</name>
        <dbReference type="ChEBI" id="CHEBI:30616"/>
    </ligand>
</feature>
<dbReference type="PRINTS" id="PR00471">
    <property type="entry name" value="ACETATEKNASE"/>
</dbReference>
<dbReference type="InterPro" id="IPR023865">
    <property type="entry name" value="Aliphatic_acid_kinase_CS"/>
</dbReference>
<organism evidence="11 12">
    <name type="scientific">Legionella quinlivanii</name>
    <dbReference type="NCBI Taxonomy" id="45073"/>
    <lineage>
        <taxon>Bacteria</taxon>
        <taxon>Pseudomonadati</taxon>
        <taxon>Pseudomonadota</taxon>
        <taxon>Gammaproteobacteria</taxon>
        <taxon>Legionellales</taxon>
        <taxon>Legionellaceae</taxon>
        <taxon>Legionella</taxon>
    </lineage>
</organism>
<dbReference type="PANTHER" id="PTHR21060:SF21">
    <property type="entry name" value="ACETATE KINASE"/>
    <property type="match status" value="1"/>
</dbReference>
<dbReference type="PROSITE" id="PS01076">
    <property type="entry name" value="ACETATE_KINASE_2"/>
    <property type="match status" value="1"/>
</dbReference>
<comment type="pathway">
    <text evidence="9">Metabolic intermediate biosynthesis; acetyl-CoA biosynthesis; acetyl-CoA from acetate: step 1/2.</text>
</comment>
<comment type="catalytic activity">
    <reaction evidence="9">
        <text>acetate + ATP = acetyl phosphate + ADP</text>
        <dbReference type="Rhea" id="RHEA:11352"/>
        <dbReference type="ChEBI" id="CHEBI:22191"/>
        <dbReference type="ChEBI" id="CHEBI:30089"/>
        <dbReference type="ChEBI" id="CHEBI:30616"/>
        <dbReference type="ChEBI" id="CHEBI:456216"/>
        <dbReference type="EC" id="2.7.2.1"/>
    </reaction>
</comment>
<keyword evidence="7 9" id="KW-0067">ATP-binding</keyword>
<evidence type="ECO:0000256" key="3">
    <source>
        <dbReference type="ARBA" id="ARBA00022679"/>
    </source>
</evidence>
<keyword evidence="2 9" id="KW-0963">Cytoplasm</keyword>
<dbReference type="Pfam" id="PF00871">
    <property type="entry name" value="Acetate_kinase"/>
    <property type="match status" value="1"/>
</dbReference>
<feature type="site" description="Transition state stabilizer" evidence="9">
    <location>
        <position position="240"/>
    </location>
</feature>
<proteinExistence type="inferred from homology"/>
<comment type="subcellular location">
    <subcellularLocation>
        <location evidence="9">Cytoplasm</location>
    </subcellularLocation>
</comment>
<dbReference type="RefSeq" id="WP_058506389.1">
    <property type="nucleotide sequence ID" value="NZ_CAAAIK010000020.1"/>
</dbReference>
<evidence type="ECO:0000256" key="2">
    <source>
        <dbReference type="ARBA" id="ARBA00022490"/>
    </source>
</evidence>
<dbReference type="InterPro" id="IPR000890">
    <property type="entry name" value="Aliphatic_acid_kin_short-chain"/>
</dbReference>
<keyword evidence="3 9" id="KW-0808">Transferase</keyword>
<reference evidence="11 12" key="1">
    <citation type="submission" date="2015-11" db="EMBL/GenBank/DDBJ databases">
        <title>Genomic analysis of 38 Legionella species identifies large and diverse effector repertoires.</title>
        <authorList>
            <person name="Burstein D."/>
            <person name="Amaro F."/>
            <person name="Zusman T."/>
            <person name="Lifshitz Z."/>
            <person name="Cohen O."/>
            <person name="Gilbert J.A."/>
            <person name="Pupko T."/>
            <person name="Shuman H.A."/>
            <person name="Segal G."/>
        </authorList>
    </citation>
    <scope>NUCLEOTIDE SEQUENCE [LARGE SCALE GENOMIC DNA]</scope>
    <source>
        <strain evidence="11 12">CDC#1442-AUS-E</strain>
    </source>
</reference>
<evidence type="ECO:0000313" key="12">
    <source>
        <dbReference type="Proteomes" id="UP000054618"/>
    </source>
</evidence>
<dbReference type="PATRIC" id="fig|45073.5.peg.265"/>
<dbReference type="UniPathway" id="UPA00340">
    <property type="reaction ID" value="UER00458"/>
</dbReference>
<feature type="site" description="Transition state stabilizer" evidence="9">
    <location>
        <position position="180"/>
    </location>
</feature>
<dbReference type="GO" id="GO:0005829">
    <property type="term" value="C:cytosol"/>
    <property type="evidence" value="ECO:0007669"/>
    <property type="project" value="TreeGrafter"/>
</dbReference>
<comment type="cofactor">
    <cofactor evidence="9">
        <name>Mg(2+)</name>
        <dbReference type="ChEBI" id="CHEBI:18420"/>
    </cofactor>
    <cofactor evidence="9">
        <name>Mn(2+)</name>
        <dbReference type="ChEBI" id="CHEBI:29035"/>
    </cofactor>
    <text evidence="9">Mg(2+). Can also accept Mn(2+).</text>
</comment>
<keyword evidence="12" id="KW-1185">Reference proteome</keyword>
<dbReference type="GO" id="GO:0006083">
    <property type="term" value="P:acetate metabolic process"/>
    <property type="evidence" value="ECO:0007669"/>
    <property type="project" value="TreeGrafter"/>
</dbReference>
<keyword evidence="4 9" id="KW-0479">Metal-binding</keyword>
<protein>
    <recommendedName>
        <fullName evidence="9">Acetate kinase</fullName>
        <ecNumber evidence="9">2.7.2.1</ecNumber>
    </recommendedName>
    <alternativeName>
        <fullName evidence="9">Acetokinase</fullName>
    </alternativeName>
</protein>
<comment type="function">
    <text evidence="9">Catalyzes the formation of acetyl phosphate from acetate and ATP. Can also catalyze the reverse reaction.</text>
</comment>
<gene>
    <name evidence="11" type="primary">ack</name>
    <name evidence="9" type="synonym">ackA</name>
    <name evidence="11" type="ORF">Lqui_0251</name>
</gene>
<feature type="binding site" evidence="9">
    <location>
        <begin position="207"/>
        <end position="211"/>
    </location>
    <ligand>
        <name>ATP</name>
        <dbReference type="ChEBI" id="CHEBI:30616"/>
    </ligand>
</feature>
<feature type="binding site" evidence="9">
    <location>
        <position position="19"/>
    </location>
    <ligand>
        <name>ATP</name>
        <dbReference type="ChEBI" id="CHEBI:30616"/>
    </ligand>
</feature>
<dbReference type="InterPro" id="IPR043129">
    <property type="entry name" value="ATPase_NBD"/>
</dbReference>
<evidence type="ECO:0000256" key="9">
    <source>
        <dbReference type="HAMAP-Rule" id="MF_00020"/>
    </source>
</evidence>
<feature type="binding site" evidence="9">
    <location>
        <position position="12"/>
    </location>
    <ligand>
        <name>Mg(2+)</name>
        <dbReference type="ChEBI" id="CHEBI:18420"/>
    </ligand>
</feature>
<dbReference type="PANTHER" id="PTHR21060">
    <property type="entry name" value="ACETATE KINASE"/>
    <property type="match status" value="1"/>
</dbReference>
<dbReference type="GO" id="GO:0008776">
    <property type="term" value="F:acetate kinase activity"/>
    <property type="evidence" value="ECO:0007669"/>
    <property type="project" value="UniProtKB-UniRule"/>
</dbReference>